<dbReference type="STRING" id="1759059.ATE48_08275"/>
<keyword evidence="2" id="KW-0472">Membrane</keyword>
<dbReference type="SUPFAM" id="SSF51306">
    <property type="entry name" value="LexA/Signal peptidase"/>
    <property type="match status" value="1"/>
</dbReference>
<accession>A0A1B1AH88</accession>
<dbReference type="AlphaFoldDB" id="A0A1B1AH88"/>
<dbReference type="InterPro" id="IPR019533">
    <property type="entry name" value="Peptidase_S26"/>
</dbReference>
<dbReference type="InParanoid" id="A0A1B1AH88"/>
<feature type="domain" description="Peptidase S26" evidence="3">
    <location>
        <begin position="71"/>
        <end position="213"/>
    </location>
</feature>
<reference evidence="4 5" key="1">
    <citation type="submission" date="2015-11" db="EMBL/GenBank/DDBJ databases">
        <title>Whole-Genome Sequence of Candidatus Oderbacter manganicum from the National Park Lower Oder Valley, Germany.</title>
        <authorList>
            <person name="Braun B."/>
            <person name="Liere K."/>
            <person name="Szewzyk U."/>
        </authorList>
    </citation>
    <scope>NUCLEOTIDE SEQUENCE [LARGE SCALE GENOMIC DNA]</scope>
    <source>
        <strain evidence="4 5">OTSz_A_272</strain>
    </source>
</reference>
<feature type="transmembrane region" description="Helical" evidence="2">
    <location>
        <begin position="58"/>
        <end position="77"/>
    </location>
</feature>
<keyword evidence="2" id="KW-0812">Transmembrane</keyword>
<keyword evidence="5" id="KW-1185">Reference proteome</keyword>
<dbReference type="Proteomes" id="UP000092498">
    <property type="component" value="Chromosome"/>
</dbReference>
<dbReference type="EMBL" id="CP013244">
    <property type="protein sequence ID" value="ANP45917.1"/>
    <property type="molecule type" value="Genomic_DNA"/>
</dbReference>
<dbReference type="InterPro" id="IPR036286">
    <property type="entry name" value="LexA/Signal_pep-like_sf"/>
</dbReference>
<dbReference type="GO" id="GO:0004252">
    <property type="term" value="F:serine-type endopeptidase activity"/>
    <property type="evidence" value="ECO:0007669"/>
    <property type="project" value="InterPro"/>
</dbReference>
<evidence type="ECO:0000259" key="3">
    <source>
        <dbReference type="Pfam" id="PF10502"/>
    </source>
</evidence>
<protein>
    <recommendedName>
        <fullName evidence="3">Peptidase S26 domain-containing protein</fullName>
    </recommendedName>
</protein>
<sequence length="217" mass="23597">MQTISDPTNSAACHEPSGAWRPGRDAQPQFIAQIPLTACILPASKPYSLNELSMRCRILAFAAASVATLCALTALTLPATKDIVLYNHSDSIPRGFYLRSNAPIAIDAFVTVRAGDVAPAAARQRRFDGADDRFIKRVAALEGDHICLTGDVLIINGGPPIRRRSHDNQNAPLPRWTGCRALAQGEVLLLGDSPDSFDGRYWGPTQRHSIEGVWRQL</sequence>
<feature type="region of interest" description="Disordered" evidence="1">
    <location>
        <begin position="1"/>
        <end position="23"/>
    </location>
</feature>
<dbReference type="KEGG" id="cbot:ATE48_08275"/>
<dbReference type="Gene3D" id="2.10.109.10">
    <property type="entry name" value="Umud Fragment, subunit A"/>
    <property type="match status" value="1"/>
</dbReference>
<evidence type="ECO:0000256" key="1">
    <source>
        <dbReference type="SAM" id="MobiDB-lite"/>
    </source>
</evidence>
<name>A0A1B1AH88_9PROT</name>
<dbReference type="GO" id="GO:0006465">
    <property type="term" value="P:signal peptide processing"/>
    <property type="evidence" value="ECO:0007669"/>
    <property type="project" value="InterPro"/>
</dbReference>
<proteinExistence type="predicted"/>
<evidence type="ECO:0000313" key="5">
    <source>
        <dbReference type="Proteomes" id="UP000092498"/>
    </source>
</evidence>
<feature type="compositionally biased region" description="Polar residues" evidence="1">
    <location>
        <begin position="1"/>
        <end position="11"/>
    </location>
</feature>
<gene>
    <name evidence="4" type="ORF">ATE48_08275</name>
</gene>
<evidence type="ECO:0000313" key="4">
    <source>
        <dbReference type="EMBL" id="ANP45917.1"/>
    </source>
</evidence>
<evidence type="ECO:0000256" key="2">
    <source>
        <dbReference type="SAM" id="Phobius"/>
    </source>
</evidence>
<keyword evidence="2" id="KW-1133">Transmembrane helix</keyword>
<dbReference type="Pfam" id="PF10502">
    <property type="entry name" value="Peptidase_S26"/>
    <property type="match status" value="1"/>
</dbReference>
<organism evidence="4 5">
    <name type="scientific">Candidatus Viadribacter manganicus</name>
    <dbReference type="NCBI Taxonomy" id="1759059"/>
    <lineage>
        <taxon>Bacteria</taxon>
        <taxon>Pseudomonadati</taxon>
        <taxon>Pseudomonadota</taxon>
        <taxon>Alphaproteobacteria</taxon>
        <taxon>Hyphomonadales</taxon>
        <taxon>Hyphomonadaceae</taxon>
        <taxon>Candidatus Viadribacter</taxon>
    </lineage>
</organism>